<evidence type="ECO:0000256" key="6">
    <source>
        <dbReference type="SAM" id="MobiDB-lite"/>
    </source>
</evidence>
<dbReference type="STRING" id="158441.A0A226EWP1"/>
<evidence type="ECO:0000256" key="4">
    <source>
        <dbReference type="PROSITE-ProRule" id="PRU00339"/>
    </source>
</evidence>
<dbReference type="Proteomes" id="UP000198287">
    <property type="component" value="Unassembled WGS sequence"/>
</dbReference>
<dbReference type="PROSITE" id="PS51194">
    <property type="entry name" value="HELICASE_CTER"/>
    <property type="match status" value="1"/>
</dbReference>
<dbReference type="SUPFAM" id="SSF81767">
    <property type="entry name" value="Pre-protein crosslinking domain of SecA"/>
    <property type="match status" value="1"/>
</dbReference>
<feature type="compositionally biased region" description="Polar residues" evidence="6">
    <location>
        <begin position="899"/>
        <end position="916"/>
    </location>
</feature>
<dbReference type="PANTHER" id="PTHR30612:SF0">
    <property type="entry name" value="CHLOROPLAST PROTEIN-TRANSPORTING ATPASE"/>
    <property type="match status" value="1"/>
</dbReference>
<keyword evidence="1" id="KW-0963">Cytoplasm</keyword>
<dbReference type="InterPro" id="IPR019734">
    <property type="entry name" value="TPR_rpt"/>
</dbReference>
<dbReference type="Gene3D" id="3.90.1440.10">
    <property type="entry name" value="SecA, preprotein cross-linking domain"/>
    <property type="match status" value="1"/>
</dbReference>
<comment type="caution">
    <text evidence="10">The sequence shown here is derived from an EMBL/GenBank/DDBJ whole genome shotgun (WGS) entry which is preliminary data.</text>
</comment>
<keyword evidence="11" id="KW-1185">Reference proteome</keyword>
<keyword evidence="2" id="KW-0813">Transport</keyword>
<dbReference type="SMART" id="SM00957">
    <property type="entry name" value="SecA_DEAD"/>
    <property type="match status" value="1"/>
</dbReference>
<dbReference type="GO" id="GO:0006886">
    <property type="term" value="P:intracellular protein transport"/>
    <property type="evidence" value="ECO:0007669"/>
    <property type="project" value="InterPro"/>
</dbReference>
<dbReference type="InterPro" id="IPR000185">
    <property type="entry name" value="SecA"/>
</dbReference>
<evidence type="ECO:0000313" key="10">
    <source>
        <dbReference type="EMBL" id="OXA61588.1"/>
    </source>
</evidence>
<organism evidence="10 11">
    <name type="scientific">Folsomia candida</name>
    <name type="common">Springtail</name>
    <dbReference type="NCBI Taxonomy" id="158441"/>
    <lineage>
        <taxon>Eukaryota</taxon>
        <taxon>Metazoa</taxon>
        <taxon>Ecdysozoa</taxon>
        <taxon>Arthropoda</taxon>
        <taxon>Hexapoda</taxon>
        <taxon>Collembola</taxon>
        <taxon>Entomobryomorpha</taxon>
        <taxon>Isotomoidea</taxon>
        <taxon>Isotomidae</taxon>
        <taxon>Proisotominae</taxon>
        <taxon>Folsomia</taxon>
    </lineage>
</organism>
<dbReference type="InterPro" id="IPR001650">
    <property type="entry name" value="Helicase_C-like"/>
</dbReference>
<feature type="region of interest" description="Disordered" evidence="6">
    <location>
        <begin position="885"/>
        <end position="916"/>
    </location>
</feature>
<keyword evidence="5" id="KW-0175">Coiled coil</keyword>
<accession>A0A226EWP1</accession>
<dbReference type="GO" id="GO:0006605">
    <property type="term" value="P:protein targeting"/>
    <property type="evidence" value="ECO:0007669"/>
    <property type="project" value="InterPro"/>
</dbReference>
<evidence type="ECO:0000259" key="9">
    <source>
        <dbReference type="PROSITE" id="PS51196"/>
    </source>
</evidence>
<dbReference type="Gene3D" id="3.40.50.300">
    <property type="entry name" value="P-loop containing nucleotide triphosphate hydrolases"/>
    <property type="match status" value="2"/>
</dbReference>
<dbReference type="GO" id="GO:0005524">
    <property type="term" value="F:ATP binding"/>
    <property type="evidence" value="ECO:0007669"/>
    <property type="project" value="InterPro"/>
</dbReference>
<evidence type="ECO:0000256" key="1">
    <source>
        <dbReference type="ARBA" id="ARBA00022490"/>
    </source>
</evidence>
<dbReference type="GO" id="GO:0016020">
    <property type="term" value="C:membrane"/>
    <property type="evidence" value="ECO:0007669"/>
    <property type="project" value="InterPro"/>
</dbReference>
<dbReference type="EMBL" id="LNIX01000001">
    <property type="protein sequence ID" value="OXA61588.1"/>
    <property type="molecule type" value="Genomic_DNA"/>
</dbReference>
<protein>
    <submittedName>
        <fullName evidence="10">Protein translocase subunit SecA</fullName>
    </submittedName>
</protein>
<name>A0A226EWP1_FOLCA</name>
<dbReference type="PANTHER" id="PTHR30612">
    <property type="entry name" value="SECA INNER MEMBRANE COMPONENT OF SEC PROTEIN SECRETION SYSTEM"/>
    <property type="match status" value="1"/>
</dbReference>
<feature type="domain" description="Helicase C-terminal" evidence="8">
    <location>
        <begin position="3151"/>
        <end position="3326"/>
    </location>
</feature>
<dbReference type="OrthoDB" id="7613328at2759"/>
<feature type="repeat" description="TPR" evidence="4">
    <location>
        <begin position="3412"/>
        <end position="3445"/>
    </location>
</feature>
<evidence type="ECO:0000256" key="5">
    <source>
        <dbReference type="SAM" id="Coils"/>
    </source>
</evidence>
<feature type="coiled-coil region" evidence="5">
    <location>
        <begin position="428"/>
        <end position="483"/>
    </location>
</feature>
<dbReference type="InterPro" id="IPR014018">
    <property type="entry name" value="SecA_motor_DEAD"/>
</dbReference>
<dbReference type="Pfam" id="PF07517">
    <property type="entry name" value="SecA_DEAD"/>
    <property type="match status" value="1"/>
</dbReference>
<dbReference type="PROSITE" id="PS51192">
    <property type="entry name" value="HELICASE_ATP_BIND_1"/>
    <property type="match status" value="1"/>
</dbReference>
<gene>
    <name evidence="10" type="ORF">Fcan01_00496</name>
</gene>
<feature type="compositionally biased region" description="Basic and acidic residues" evidence="6">
    <location>
        <begin position="184"/>
        <end position="200"/>
    </location>
</feature>
<sequence length="4726" mass="530265">MDEDGKVKKVDTSEEAIDSTMTQKQSDFFLKFFICMTQSQLEFPTNLYALTNILRPYDLALSDTIDNNAWDSLISCLLQQATQDFVQDNFNELLPLDPNESAQLEIELNRLKRISGEMTHTEILEALGGKRPSLWEHIEAAMTKINATFGVNLKLMLFDGSEESKAELARIEKLLKIEEKVDKGDAPGDDKLGGEIKSNEIQENSIGDGKDTKIDDQELTKTKISPPKSDMADKPLIDEDDNAKKLEPAQAKTPEMRKISEQYVTVWFDPVGKLFHNIILRELLYENVEEFCDALLEDIVTHEEVQNYHLQTMEPFPIADIVPHIQQRLGLLAKIESISDLISVALPDADPEHVSSLKKLAQRESQVTPDSRTTSLLYRCKQQYAFGMKKASDLIFQSHSAQHRDKLRQIIEKEEDMVRESDRLMDEQIAAEEEKAKREQEIRDLEKLIAQKTGDRSDLLALIEQKKAELAKTAENLEIAAGRLDYNQFRKGLSEAEPSYEVSMLNVEISNFKKLTTLRDLVSYIYSVYNKIARPKNANLFWKYVAANDTLSNRNELIEIIATCLQDPARIVPNKEDFSILEITGRQIVTSQILGQIKDKTFRELRLVAGSIIYVDSNFENGTWHGKNLVISSPVVEIKGNVSIDLSGLPAPAVFSSQAVTANPGGQQLRGIFGMLAGDPLAGRSGMDGQDGAPGESSGHFMLQADVVRNGGNLNVVASGGQGASGQSGEHGRNGRHGYNGHNPDFGHPTEGGDFKAGVKFEAGSYGTPGQRGGNGGRAGLESTFTGGEGGHKGNLSLPKISHNIKLMSKVGTNGQDGRQGGGGSGGQGGYDGVDIIWYWIGGRLIGEWHCKRGKVRVYRRYIKGITGGLWGWWIEMSKNEQEARASKQLDGNRGNDGATAQQRSNQRRTASAKQEINKAQVSILSSTIRSMYGTSAAIQEAVTSSENEKRSLEQTQRNLNQQKNTATASAKRLEEEIKAANESKDAAENAKAQLEEMLRINLENQKQLDAAMKQVAAEKHELAENTRKEALISEGVGQQVSSIFEQHSREQVLQMRQNSEQVQQTSLVKDYVPPESSEDLDTKEIHFRTTHHPEIESLYDEVRLVKNVHKLSDEFFAIAIAARSKDPGQGGAFELGLQSIKSFTKENKLPLYIRQYLDFQSIKLAKKDSTTTLLVEYLRDQLPQDVKVTLQTQDWLKTNIQLRTKIFKSVNYVGDSVGEFLFRLRKHDEKNDIVAIEAEMHAIMKTLPLSSKGRILLDHICTIVYHHLENWFISEVKNSLPEKAELDTRFKTFANFVDDFYRELRSVHAKVGLLRTYEVCLAEIMKPEFNTVSGFEIFWERAALILLDMGGNDKKDGCFCIWKNLNLLTEMLRGGSKSKPKIEKLNIIPKLIFITDYVKLTCAQVSSLVEKCDLILAASHGPGLLPIYDKILELKHKFYSRYVDTIQKPALSRITAFTDGIGDKGQQREIHAQIEDVISNIIEANASPLSLQHRQHFYERIEESVQSVGDKKTGVNIVIKDIHSSVRSFKPASNLDKLQDIAYIITNGTDFRTDFNQALSTLTSYLGTQSETKLSPEFIIGLNSWLKAVTMSLLLLQDGVQLDELIMVGKSIGDFIRKNLYLSSYGNFLIRDTIRDLQLVLSKKMTLSTFLKQKEVYEKGDKSIDECVELKVQIVKFVENYLTASDEVVGLEEITASVDMHLDKIFVAMLREGKGDEVAALYSSILNKLEGSKSTAGEFLGILANVINAATTNAVTLKISALSTSSFVQEYNRDPFDISNFEKLLNHCVTNILATPSDFTPIIEYLLQAFVAMQVMNPKNYQISAQSNTEFEKLCEILAKILSSLTDTFEKHQSNLSLDVMHHLDNLQNLVVSVAERDNSTLAEFLREKLEDFQGKRETNFNKKRTQLLSRFDDLVQVYSDSEHGVLSFTGVAEVFLTEGMVKFVKICGTLNNMTEKEGHEFDQLYFESLLKYFNLQAIPTMPTNLRADVFHLVATKGATQLGNVLNTFHSLIEAPSQETDWIMTFLIILNKLIVSIPTEKVTCVQLEGTLHMLDKCHGEIERSELKNKCIPQINDIQASITSLSRRIIATKGGDPLAALISQDVDVLSCISPNLGQCLKLQCKLFSLLENHSSANIFNSHLRTIVDAALKSTLGVNIPPVGGNECLVALRDLKNPHVWKSILAVASISVKINLNESSFLGRVATSGYSATWEPSITQINDLVDSCIKTSSTNDLAPDDGNRFIFAFLDEDVTGSCIFSDILTSHEKQWIELIFSFSHSKQHGLLNAAICDIFVNTGAPGWNNELESLAYTTLFGKFVAEYKPLFSETLGQIKPSVSAQSFKTLQEEVTIFLQSHKEVLRNREALQLSSSSLIAHRQAQDAQGNTSHEVQEHISTIKHFVEQFIVLKYNFNRSIFFAGAEGHGSLWFEWMRLLHQRCTLRKLPLPEFNALLQRSVDLPVPKLVSLISQTTMEHWLETIYFHIAVQNYITYLNNKEKASVGKTMDVESNVTEMTTLLKALKPTPFLKRFLLMLGDKIMMEIQLAEISGATPLELDKFVAVISDLTRIVISDKLIDNLEKHGISQWAISVREHVLLQIWPPQVATVILKLEGTIGKDIVSEFVGLFEKKFPGKHEVLVTLLEKFVSRRLILDEEMIISFKRKTIPSTTLPDWESWLAAHAVEINKRFRDVHELARLMRNDEKNQDIKLMLNPQGDTCKMEVIVVKVNALLDQVCKIAPPILTPIGTWQTEQIINWAVTIRSFSEQERRQIVEKNKTEVLAVLCQALRVFTSKTNPTTGSLEKPGFLPRDTQLASVILLIDAFYARMGRLAEISTGEGKTFITAMMATFHALAGDDVDVITSSPILAVENVREVTGYFSLFGISVTNNCDKECEQHERARKERYQCQVIYGDVGSFQRDILLTKLFDKGITMNRTTETVIVDEVDSMLLDKGENILYLSHSIPDLKHLWPLMIEIWQATHGPDVLQGRRQDISLVVCFIRERMRSGDIFMPNRLRNFVERRLPIWVKNAFIAEHLLENDPYIVADLDKRGTKVIIVDKDTGVEQVQMHWSNGLHQFLQLKHGDRVTPESLKAVFMSNIGYFQQFRGRLYGITGTLGSFAERHLLTECYGVDFFSMPRFKASKAYEEDGLIGRTNKEWLDLISQEVHQKTKTDSRAVLIICENVASVDKIAEKLKETVSSGKMYSYKSSFDEEFHRKNRSSPLSAGDVIIATNLAGRGTDLKTSLELEQAGGLHVILSYMTGNIRIEVQAFGRTARAGLSGTVQFIIRDPTADTKNPVTIDQLRQLRDMKEAERLENFRTKSMQRIEIEEHLCSKFNTLYANVATYLKSSGLPQEYKDLQLEFLKNQWALWLDSISEQIKILHITGRSRILEQFSDFERTAMTNISRFGSFATGALEHTKLGRYYQSKEEYGRAISCFDMAINSEPNYAEISHYYKAACILKENMSGMTHKRRAIYHLKSSESVIRKRIAQVMTASQTLDVTSSIRREAGVGTGSNRFEKQVKSESELYQVHVGKIQEAIGSTVDAKFFENITGVNSEQEGEEIFACLRRHYNIVKSFRLSRKIRIGGDNKIYIPDGATGQPIEVEWPNAFRYCRDEIVNFLRERLGMNGSSRVIEPEGFSYFIQTQTSFWTMLGGYGFFENEVQARIQMVNENLDGLVVPERLMDYKNSLTKILGGKSNQAFSPDMLSPLGLMANDLQEVIDALVKVGILVWKTTYSAKLSSAMKDKLKWNATKGKFEGIPAALQKYEDIIQAIIEDAPSSEDDYVNPDKSTPSLKLELSLTDIPLPDTAQFGSRQLWGALNESGVIKDCKVNFQTRLADNSGRISDRLEEIQEAIEDLPELKQIYKRYNGSGDSPSIDDVMEAIKTTIGNIKIFPDISVDYQKLEEYFRTGEYPPEIEEFRYMVFLQVLECTEYKSWWDWGAFIVAMLGVAQIIAGVLLEVFTAGIGTYIAGALISEGVGDIAFAIEAGLSKNFSWKSYRDHKIISVCISIVTCGVGAWLSKGAQVSRFAGKAGFQLFKAVALRVIKKAGQAVLFKLIDIGIDKLLEHIQTQAIKNCGSQLESLFLSDPGIKSQLAELQHKMDFVYQHSYEPGQAEKVIRDGLTRVLADMQGEGFGVKMGEIASKVTSGMASAIGKASGKLLTHGKRVAENMESGNSFLSKAAKLAQIAEVIDKVIKGGEIAKQLLELVNLAPQVLTRLCRHLEMQGINLKTVGKDKIKNRNDSGQFVQFKSEFTKSTKDELVKMLLSKVNSGLVAPAFQDLTQSALKKAGKAVEKNTKAILHSLRTPKEEEIKILKTLRRREALNEPEIAGKIKGKIYLEELDPATPIKNADGKSIQQLRECYGDSISVYKDQMGKFHVERPSFEDSIKNFGQGRKAGFYELMICAKYYGQTVEISDLSGELETSGTDGKVRIHPDGTPTKDRPPLRMAYQKGENGFGYFSPIVNDEIVPLSRSNSDTINTNLYQSLNFLAGEKNVKFRTEEWDKLMVEACSKDKVKGSLANISKYAGADKTAKFLYETGAYEVGNDKLWQKSKAAKLTGITSPSRFDRRAKLPGLDNMDNMTVQTWKGNSLDIVVVGDTFAVLEKPTTIVKQASFEMPNLDPAIDAYIKERDAKIEKRLNRAVSQYLKAKWETQSDMKFGESRVQSSGMDHPELENLTGYPSSLVRARTLRDSAQNNFGRIASSRLSDDFNLPVMEFKVHGKSTA</sequence>
<evidence type="ECO:0000259" key="8">
    <source>
        <dbReference type="PROSITE" id="PS51194"/>
    </source>
</evidence>
<dbReference type="InterPro" id="IPR027417">
    <property type="entry name" value="P-loop_NTPase"/>
</dbReference>
<dbReference type="InterPro" id="IPR014001">
    <property type="entry name" value="Helicase_ATP-bd"/>
</dbReference>
<dbReference type="PROSITE" id="PS50005">
    <property type="entry name" value="TPR"/>
    <property type="match status" value="1"/>
</dbReference>
<feature type="region of interest" description="Disordered" evidence="6">
    <location>
        <begin position="720"/>
        <end position="745"/>
    </location>
</feature>
<keyword evidence="2" id="KW-0653">Protein transport</keyword>
<dbReference type="InterPro" id="IPR011115">
    <property type="entry name" value="SecA_DEAD"/>
</dbReference>
<keyword evidence="4" id="KW-0802">TPR repeat</keyword>
<feature type="domain" description="SecA family profile" evidence="9">
    <location>
        <begin position="2718"/>
        <end position="3313"/>
    </location>
</feature>
<reference evidence="10 11" key="1">
    <citation type="submission" date="2015-12" db="EMBL/GenBank/DDBJ databases">
        <title>The genome of Folsomia candida.</title>
        <authorList>
            <person name="Faddeeva A."/>
            <person name="Derks M.F."/>
            <person name="Anvar Y."/>
            <person name="Smit S."/>
            <person name="Van Straalen N."/>
            <person name="Roelofs D."/>
        </authorList>
    </citation>
    <scope>NUCLEOTIDE SEQUENCE [LARGE SCALE GENOMIC DNA]</scope>
    <source>
        <strain evidence="10 11">VU population</strain>
        <tissue evidence="10">Whole body</tissue>
    </source>
</reference>
<evidence type="ECO:0000259" key="7">
    <source>
        <dbReference type="PROSITE" id="PS51192"/>
    </source>
</evidence>
<proteinExistence type="predicted"/>
<feature type="region of interest" description="Disordered" evidence="6">
    <location>
        <begin position="944"/>
        <end position="969"/>
    </location>
</feature>
<keyword evidence="3" id="KW-0811">Translocation</keyword>
<dbReference type="SUPFAM" id="SSF52540">
    <property type="entry name" value="P-loop containing nucleoside triphosphate hydrolases"/>
    <property type="match status" value="2"/>
</dbReference>
<dbReference type="InterPro" id="IPR036670">
    <property type="entry name" value="SecA_X-link_sf"/>
</dbReference>
<evidence type="ECO:0000256" key="2">
    <source>
        <dbReference type="ARBA" id="ARBA00022927"/>
    </source>
</evidence>
<feature type="domain" description="Helicase ATP-binding" evidence="7">
    <location>
        <begin position="2818"/>
        <end position="2962"/>
    </location>
</feature>
<dbReference type="PROSITE" id="PS51196">
    <property type="entry name" value="SECA_MOTOR_DEAD"/>
    <property type="match status" value="1"/>
</dbReference>
<evidence type="ECO:0000256" key="3">
    <source>
        <dbReference type="ARBA" id="ARBA00023010"/>
    </source>
</evidence>
<evidence type="ECO:0000313" key="11">
    <source>
        <dbReference type="Proteomes" id="UP000198287"/>
    </source>
</evidence>
<feature type="region of interest" description="Disordered" evidence="6">
    <location>
        <begin position="184"/>
        <end position="215"/>
    </location>
</feature>
<dbReference type="GO" id="GO:0017038">
    <property type="term" value="P:protein import"/>
    <property type="evidence" value="ECO:0007669"/>
    <property type="project" value="InterPro"/>
</dbReference>
<feature type="compositionally biased region" description="Polar residues" evidence="6">
    <location>
        <begin position="954"/>
        <end position="969"/>
    </location>
</feature>